<evidence type="ECO:0000256" key="3">
    <source>
        <dbReference type="ARBA" id="ARBA00022741"/>
    </source>
</evidence>
<dbReference type="PANTHER" id="PTHR30218">
    <property type="entry name" value="POLYPHOSPHATE KINASE"/>
    <property type="match status" value="1"/>
</dbReference>
<dbReference type="EC" id="2.7.4.1" evidence="6 7"/>
<dbReference type="NCBIfam" id="NF003917">
    <property type="entry name" value="PRK05443.1-1"/>
    <property type="match status" value="1"/>
</dbReference>
<dbReference type="GO" id="GO:0006799">
    <property type="term" value="P:polyphosphate biosynthetic process"/>
    <property type="evidence" value="ECO:0007669"/>
    <property type="project" value="UniProtKB-UniRule"/>
</dbReference>
<dbReference type="AlphaFoldDB" id="A0A9D2NYY9"/>
<feature type="binding site" evidence="6">
    <location>
        <position position="408"/>
    </location>
    <ligand>
        <name>Mg(2+)</name>
        <dbReference type="ChEBI" id="CHEBI:18420"/>
    </ligand>
</feature>
<comment type="PTM">
    <text evidence="6 7">An intermediate of this reaction is the autophosphorylated ppk in which a phosphate is covalently linked to a histidine residue through a N-P bond.</text>
</comment>
<comment type="similarity">
    <text evidence="6 7">Belongs to the polyphosphate kinase 1 (PPK1) family.</text>
</comment>
<dbReference type="NCBIfam" id="NF003921">
    <property type="entry name" value="PRK05443.2-2"/>
    <property type="match status" value="1"/>
</dbReference>
<dbReference type="EMBL" id="DWWJ01000102">
    <property type="protein sequence ID" value="HJC41035.1"/>
    <property type="molecule type" value="Genomic_DNA"/>
</dbReference>
<keyword evidence="6" id="KW-0460">Magnesium</keyword>
<evidence type="ECO:0000259" key="9">
    <source>
        <dbReference type="Pfam" id="PF02503"/>
    </source>
</evidence>
<dbReference type="InterPro" id="IPR003414">
    <property type="entry name" value="PP_kinase"/>
</dbReference>
<feature type="binding site" evidence="6">
    <location>
        <position position="471"/>
    </location>
    <ligand>
        <name>ATP</name>
        <dbReference type="ChEBI" id="CHEBI:30616"/>
    </ligand>
</feature>
<dbReference type="GO" id="GO:0009358">
    <property type="term" value="C:polyphosphate kinase complex"/>
    <property type="evidence" value="ECO:0007669"/>
    <property type="project" value="InterPro"/>
</dbReference>
<comment type="cofactor">
    <cofactor evidence="6">
        <name>Mg(2+)</name>
        <dbReference type="ChEBI" id="CHEBI:18420"/>
    </cofactor>
</comment>
<dbReference type="GO" id="GO:0008976">
    <property type="term" value="F:polyphosphate kinase activity"/>
    <property type="evidence" value="ECO:0007669"/>
    <property type="project" value="UniProtKB-UniRule"/>
</dbReference>
<gene>
    <name evidence="13" type="primary">ppk1</name>
    <name evidence="6" type="synonym">ppk</name>
    <name evidence="13" type="ORF">H9701_05730</name>
</gene>
<keyword evidence="5 6" id="KW-0067">ATP-binding</keyword>
<evidence type="ECO:0000259" key="12">
    <source>
        <dbReference type="Pfam" id="PF17941"/>
    </source>
</evidence>
<dbReference type="PANTHER" id="PTHR30218:SF0">
    <property type="entry name" value="POLYPHOSPHATE KINASE"/>
    <property type="match status" value="1"/>
</dbReference>
<evidence type="ECO:0000259" key="10">
    <source>
        <dbReference type="Pfam" id="PF13089"/>
    </source>
</evidence>
<accession>A0A9D2NYY9</accession>
<feature type="binding site" evidence="6">
    <location>
        <position position="378"/>
    </location>
    <ligand>
        <name>Mg(2+)</name>
        <dbReference type="ChEBI" id="CHEBI:18420"/>
    </ligand>
</feature>
<dbReference type="Pfam" id="PF13090">
    <property type="entry name" value="PP_kinase_C"/>
    <property type="match status" value="1"/>
</dbReference>
<comment type="catalytic activity">
    <reaction evidence="6 7">
        <text>[phosphate](n) + ATP = [phosphate](n+1) + ADP</text>
        <dbReference type="Rhea" id="RHEA:19573"/>
        <dbReference type="Rhea" id="RHEA-COMP:9859"/>
        <dbReference type="Rhea" id="RHEA-COMP:14280"/>
        <dbReference type="ChEBI" id="CHEBI:16838"/>
        <dbReference type="ChEBI" id="CHEBI:30616"/>
        <dbReference type="ChEBI" id="CHEBI:456216"/>
        <dbReference type="EC" id="2.7.4.1"/>
    </reaction>
</comment>
<evidence type="ECO:0000259" key="11">
    <source>
        <dbReference type="Pfam" id="PF13090"/>
    </source>
</evidence>
<dbReference type="InterPro" id="IPR025198">
    <property type="entry name" value="PPK_N_dom"/>
</dbReference>
<name>A0A9D2NYY9_9FIRM</name>
<feature type="binding site" evidence="6">
    <location>
        <position position="567"/>
    </location>
    <ligand>
        <name>ATP</name>
        <dbReference type="ChEBI" id="CHEBI:30616"/>
    </ligand>
</feature>
<evidence type="ECO:0000313" key="13">
    <source>
        <dbReference type="EMBL" id="HJC41035.1"/>
    </source>
</evidence>
<dbReference type="Gene3D" id="3.30.870.10">
    <property type="entry name" value="Endonuclease Chain A"/>
    <property type="match status" value="2"/>
</dbReference>
<dbReference type="InterPro" id="IPR025200">
    <property type="entry name" value="PPK_C_dom2"/>
</dbReference>
<feature type="binding site" evidence="6">
    <location>
        <position position="595"/>
    </location>
    <ligand>
        <name>ATP</name>
        <dbReference type="ChEBI" id="CHEBI:30616"/>
    </ligand>
</feature>
<feature type="binding site" evidence="6">
    <location>
        <position position="50"/>
    </location>
    <ligand>
        <name>ATP</name>
        <dbReference type="ChEBI" id="CHEBI:30616"/>
    </ligand>
</feature>
<evidence type="ECO:0000256" key="5">
    <source>
        <dbReference type="ARBA" id="ARBA00022840"/>
    </source>
</evidence>
<dbReference type="GO" id="GO:0005524">
    <property type="term" value="F:ATP binding"/>
    <property type="evidence" value="ECO:0007669"/>
    <property type="project" value="UniProtKB-KW"/>
</dbReference>
<feature type="active site" description="Phosphohistidine intermediate" evidence="6">
    <location>
        <position position="438"/>
    </location>
</feature>
<dbReference type="NCBIfam" id="TIGR03705">
    <property type="entry name" value="poly_P_kin"/>
    <property type="match status" value="1"/>
</dbReference>
<dbReference type="Gene3D" id="1.20.58.310">
    <property type="entry name" value="Polyphosphate kinase N-terminal domain"/>
    <property type="match status" value="1"/>
</dbReference>
<dbReference type="SUPFAM" id="SSF140356">
    <property type="entry name" value="PPK N-terminal domain-like"/>
    <property type="match status" value="1"/>
</dbReference>
<dbReference type="CDD" id="cd09166">
    <property type="entry name" value="PLDc_PPK1_C1_unchar"/>
    <property type="match status" value="1"/>
</dbReference>
<dbReference type="Gene3D" id="3.30.1840.10">
    <property type="entry name" value="Polyphosphate kinase middle domain"/>
    <property type="match status" value="1"/>
</dbReference>
<evidence type="ECO:0000256" key="6">
    <source>
        <dbReference type="HAMAP-Rule" id="MF_00347"/>
    </source>
</evidence>
<evidence type="ECO:0000256" key="2">
    <source>
        <dbReference type="ARBA" id="ARBA00022679"/>
    </source>
</evidence>
<reference evidence="13" key="1">
    <citation type="journal article" date="2021" name="PeerJ">
        <title>Extensive microbial diversity within the chicken gut microbiome revealed by metagenomics and culture.</title>
        <authorList>
            <person name="Gilroy R."/>
            <person name="Ravi A."/>
            <person name="Getino M."/>
            <person name="Pursley I."/>
            <person name="Horton D.L."/>
            <person name="Alikhan N.F."/>
            <person name="Baker D."/>
            <person name="Gharbi K."/>
            <person name="Hall N."/>
            <person name="Watson M."/>
            <person name="Adriaenssens E.M."/>
            <person name="Foster-Nyarko E."/>
            <person name="Jarju S."/>
            <person name="Secka A."/>
            <person name="Antonio M."/>
            <person name="Oren A."/>
            <person name="Chaudhuri R.R."/>
            <person name="La Ragione R."/>
            <person name="Hildebrand F."/>
            <person name="Pallen M.J."/>
        </authorList>
    </citation>
    <scope>NUCLEOTIDE SEQUENCE</scope>
    <source>
        <strain evidence="13">CHK186-1790</strain>
    </source>
</reference>
<dbReference type="GO" id="GO:0046872">
    <property type="term" value="F:metal ion binding"/>
    <property type="evidence" value="ECO:0007669"/>
    <property type="project" value="UniProtKB-KW"/>
</dbReference>
<dbReference type="PIRSF" id="PIRSF015589">
    <property type="entry name" value="PP_kinase"/>
    <property type="match status" value="1"/>
</dbReference>
<evidence type="ECO:0000256" key="7">
    <source>
        <dbReference type="RuleBase" id="RU003800"/>
    </source>
</evidence>
<feature type="compositionally biased region" description="Low complexity" evidence="8">
    <location>
        <begin position="690"/>
        <end position="702"/>
    </location>
</feature>
<proteinExistence type="inferred from homology"/>
<organism evidence="13 14">
    <name type="scientific">Candidatus Intestinimonas pullistercoris</name>
    <dbReference type="NCBI Taxonomy" id="2838623"/>
    <lineage>
        <taxon>Bacteria</taxon>
        <taxon>Bacillati</taxon>
        <taxon>Bacillota</taxon>
        <taxon>Clostridia</taxon>
        <taxon>Eubacteriales</taxon>
        <taxon>Intestinimonas</taxon>
    </lineage>
</organism>
<comment type="caution">
    <text evidence="13">The sequence shown here is derived from an EMBL/GenBank/DDBJ whole genome shotgun (WGS) entry which is preliminary data.</text>
</comment>
<keyword evidence="2 6" id="KW-0808">Transferase</keyword>
<dbReference type="SUPFAM" id="SSF143724">
    <property type="entry name" value="PHP14-like"/>
    <property type="match status" value="1"/>
</dbReference>
<feature type="domain" description="Polyphosphate kinase middle" evidence="9">
    <location>
        <begin position="127"/>
        <end position="302"/>
    </location>
</feature>
<dbReference type="InterPro" id="IPR036830">
    <property type="entry name" value="PP_kinase_middle_dom_sf"/>
</dbReference>
<feature type="domain" description="Polyphosphate kinase N-terminal" evidence="10">
    <location>
        <begin position="14"/>
        <end position="116"/>
    </location>
</feature>
<reference evidence="13" key="2">
    <citation type="submission" date="2021-04" db="EMBL/GenBank/DDBJ databases">
        <authorList>
            <person name="Gilroy R."/>
        </authorList>
    </citation>
    <scope>NUCLEOTIDE SEQUENCE</scope>
    <source>
        <strain evidence="13">CHK186-1790</strain>
    </source>
</reference>
<keyword evidence="3 6" id="KW-0547">Nucleotide-binding</keyword>
<dbReference type="Pfam" id="PF02503">
    <property type="entry name" value="PP_kinase"/>
    <property type="match status" value="1"/>
</dbReference>
<keyword evidence="6" id="KW-0479">Metal-binding</keyword>
<dbReference type="HAMAP" id="MF_00347">
    <property type="entry name" value="Polyphosphate_kinase"/>
    <property type="match status" value="1"/>
</dbReference>
<keyword evidence="1 6" id="KW-0597">Phosphoprotein</keyword>
<evidence type="ECO:0000256" key="4">
    <source>
        <dbReference type="ARBA" id="ARBA00022777"/>
    </source>
</evidence>
<dbReference type="Pfam" id="PF17941">
    <property type="entry name" value="PP_kinase_C_1"/>
    <property type="match status" value="1"/>
</dbReference>
<dbReference type="InterPro" id="IPR036832">
    <property type="entry name" value="PPK_N_dom_sf"/>
</dbReference>
<comment type="function">
    <text evidence="6 7">Catalyzes the reversible transfer of the terminal phosphate of ATP to form a long-chain polyphosphate (polyP).</text>
</comment>
<dbReference type="Pfam" id="PF13089">
    <property type="entry name" value="PP_kinase_N"/>
    <property type="match status" value="1"/>
</dbReference>
<evidence type="ECO:0000313" key="14">
    <source>
        <dbReference type="Proteomes" id="UP000823882"/>
    </source>
</evidence>
<evidence type="ECO:0000256" key="8">
    <source>
        <dbReference type="SAM" id="MobiDB-lite"/>
    </source>
</evidence>
<dbReference type="CDD" id="cd09169">
    <property type="entry name" value="PLDc_PPK1_C2_unchar"/>
    <property type="match status" value="1"/>
</dbReference>
<sequence>MSDQQTRDYSYTQERELSWLRFNERVMEEARDESVPLFERLKFAAIFTSNLDEFFMIRVGSIYDMTLVKQTHIDSKSGLTPEQQLAAIFRAVGPLYKQRDKLLQQLETRLRACNICSLTLPELDVKERKQCERYFRDYVLPILSPQVVDPLHPFPHLPSKSLNIAVELKRGGQSCFGLVPIPKSLPPYLRLSERGLRYVLTEHLVLSYVEKLFDQYQVVSRAVISVTRNADISPEDEDYDVNDDYRQHMRKVLKKRARLAPVRLEIQGEASEALVSSLCQRLELSREQVFRSKSPLALGYVYALEGQLPEESRAALCYPPFQPCFPAGLNRGEKILPQVLRRDVLLFYPFHSMDPFLKLVKEAANDPNVLSIKITIYRLASKAKLIEYLAAAAENGKDVTVLMELRARFDEQNNIQWAERLEEAGCTLLYGFEGVKVHSKICLITRKERGHIQQITQVGTGNYNEKTAKLYTDLSLMTANPAIGADAAAFFQNMSTANLDGDYRHLLVAPHSLKPRLMALIDGEIAKARAGQRAYIFLKCNSVTDRDLIDKLSQASQAGVDIVMNVRGICCLRPGVPGKTDRIQVFSIVGRFLEHPRIFVFGAGPDAKIYIGSADLMTRNTQRRVEIACPVLDEAVRRQVLHYVGVLCSDTVKARRMTTDGRYVPISDPDGSQVDAQAAFLEEARRQEPPDSGGSSPAPAARRSLLGELAQRLLHRGL</sequence>
<dbReference type="Proteomes" id="UP000823882">
    <property type="component" value="Unassembled WGS sequence"/>
</dbReference>
<dbReference type="InterPro" id="IPR041108">
    <property type="entry name" value="PP_kinase_C_1"/>
</dbReference>
<protein>
    <recommendedName>
        <fullName evidence="6 7">Polyphosphate kinase</fullName>
        <ecNumber evidence="6 7">2.7.4.1</ecNumber>
    </recommendedName>
    <alternativeName>
        <fullName evidence="6">ATP-polyphosphate phosphotransferase</fullName>
    </alternativeName>
    <alternativeName>
        <fullName evidence="6">Polyphosphoric acid kinase</fullName>
    </alternativeName>
</protein>
<dbReference type="InterPro" id="IPR024953">
    <property type="entry name" value="PP_kinase_middle"/>
</dbReference>
<evidence type="ECO:0000256" key="1">
    <source>
        <dbReference type="ARBA" id="ARBA00022553"/>
    </source>
</evidence>
<feature type="region of interest" description="Disordered" evidence="8">
    <location>
        <begin position="681"/>
        <end position="702"/>
    </location>
</feature>
<feature type="domain" description="Polyphosphate kinase C-terminal" evidence="11">
    <location>
        <begin position="506"/>
        <end position="677"/>
    </location>
</feature>
<feature type="domain" description="Polyphosphate kinase C-terminal" evidence="12">
    <location>
        <begin position="335"/>
        <end position="496"/>
    </location>
</feature>
<dbReference type="SUPFAM" id="SSF56024">
    <property type="entry name" value="Phospholipase D/nuclease"/>
    <property type="match status" value="2"/>
</dbReference>
<keyword evidence="4 6" id="KW-0418">Kinase</keyword>